<evidence type="ECO:0000313" key="1">
    <source>
        <dbReference type="EnsemblPlants" id="TuG1812G0700000276.01.T01"/>
    </source>
</evidence>
<reference evidence="1" key="3">
    <citation type="submission" date="2022-06" db="UniProtKB">
        <authorList>
            <consortium name="EnsemblPlants"/>
        </authorList>
    </citation>
    <scope>IDENTIFICATION</scope>
</reference>
<keyword evidence="2" id="KW-1185">Reference proteome</keyword>
<sequence length="72" mass="8188">MQVQESTPSESIFKALKEIPGLARTDILRFYSSLIRDDRQFESLMALPMDTRKDWLLMEIIIISGCSIAPAV</sequence>
<proteinExistence type="predicted"/>
<dbReference type="Gramene" id="TuG1812G0700000276.01.T01">
    <property type="protein sequence ID" value="TuG1812G0700000276.01.T01"/>
    <property type="gene ID" value="TuG1812G0700000276.01"/>
</dbReference>
<protein>
    <submittedName>
        <fullName evidence="1">Uncharacterized protein</fullName>
    </submittedName>
</protein>
<dbReference type="EnsemblPlants" id="TuG1812G0700000276.01.T01">
    <property type="protein sequence ID" value="TuG1812G0700000276.01.T01"/>
    <property type="gene ID" value="TuG1812G0700000276.01"/>
</dbReference>
<accession>A0A8R7UYH1</accession>
<organism evidence="1 2">
    <name type="scientific">Triticum urartu</name>
    <name type="common">Red wild einkorn</name>
    <name type="synonym">Crithodium urartu</name>
    <dbReference type="NCBI Taxonomy" id="4572"/>
    <lineage>
        <taxon>Eukaryota</taxon>
        <taxon>Viridiplantae</taxon>
        <taxon>Streptophyta</taxon>
        <taxon>Embryophyta</taxon>
        <taxon>Tracheophyta</taxon>
        <taxon>Spermatophyta</taxon>
        <taxon>Magnoliopsida</taxon>
        <taxon>Liliopsida</taxon>
        <taxon>Poales</taxon>
        <taxon>Poaceae</taxon>
        <taxon>BOP clade</taxon>
        <taxon>Pooideae</taxon>
        <taxon>Triticodae</taxon>
        <taxon>Triticeae</taxon>
        <taxon>Triticinae</taxon>
        <taxon>Triticum</taxon>
    </lineage>
</organism>
<reference evidence="1" key="2">
    <citation type="submission" date="2018-03" db="EMBL/GenBank/DDBJ databases">
        <title>The Triticum urartu genome reveals the dynamic nature of wheat genome evolution.</title>
        <authorList>
            <person name="Ling H."/>
            <person name="Ma B."/>
            <person name="Shi X."/>
            <person name="Liu H."/>
            <person name="Dong L."/>
            <person name="Sun H."/>
            <person name="Cao Y."/>
            <person name="Gao Q."/>
            <person name="Zheng S."/>
            <person name="Li Y."/>
            <person name="Yu Y."/>
            <person name="Du H."/>
            <person name="Qi M."/>
            <person name="Li Y."/>
            <person name="Yu H."/>
            <person name="Cui Y."/>
            <person name="Wang N."/>
            <person name="Chen C."/>
            <person name="Wu H."/>
            <person name="Zhao Y."/>
            <person name="Zhang J."/>
            <person name="Li Y."/>
            <person name="Zhou W."/>
            <person name="Zhang B."/>
            <person name="Hu W."/>
            <person name="Eijk M."/>
            <person name="Tang J."/>
            <person name="Witsenboer H."/>
            <person name="Zhao S."/>
            <person name="Li Z."/>
            <person name="Zhang A."/>
            <person name="Wang D."/>
            <person name="Liang C."/>
        </authorList>
    </citation>
    <scope>NUCLEOTIDE SEQUENCE [LARGE SCALE GENOMIC DNA]</scope>
    <source>
        <strain evidence="1">cv. G1812</strain>
    </source>
</reference>
<evidence type="ECO:0000313" key="2">
    <source>
        <dbReference type="Proteomes" id="UP000015106"/>
    </source>
</evidence>
<reference evidence="2" key="1">
    <citation type="journal article" date="2013" name="Nature">
        <title>Draft genome of the wheat A-genome progenitor Triticum urartu.</title>
        <authorList>
            <person name="Ling H.Q."/>
            <person name="Zhao S."/>
            <person name="Liu D."/>
            <person name="Wang J."/>
            <person name="Sun H."/>
            <person name="Zhang C."/>
            <person name="Fan H."/>
            <person name="Li D."/>
            <person name="Dong L."/>
            <person name="Tao Y."/>
            <person name="Gao C."/>
            <person name="Wu H."/>
            <person name="Li Y."/>
            <person name="Cui Y."/>
            <person name="Guo X."/>
            <person name="Zheng S."/>
            <person name="Wang B."/>
            <person name="Yu K."/>
            <person name="Liang Q."/>
            <person name="Yang W."/>
            <person name="Lou X."/>
            <person name="Chen J."/>
            <person name="Feng M."/>
            <person name="Jian J."/>
            <person name="Zhang X."/>
            <person name="Luo G."/>
            <person name="Jiang Y."/>
            <person name="Liu J."/>
            <person name="Wang Z."/>
            <person name="Sha Y."/>
            <person name="Zhang B."/>
            <person name="Wu H."/>
            <person name="Tang D."/>
            <person name="Shen Q."/>
            <person name="Xue P."/>
            <person name="Zou S."/>
            <person name="Wang X."/>
            <person name="Liu X."/>
            <person name="Wang F."/>
            <person name="Yang Y."/>
            <person name="An X."/>
            <person name="Dong Z."/>
            <person name="Zhang K."/>
            <person name="Zhang X."/>
            <person name="Luo M.C."/>
            <person name="Dvorak J."/>
            <person name="Tong Y."/>
            <person name="Wang J."/>
            <person name="Yang H."/>
            <person name="Li Z."/>
            <person name="Wang D."/>
            <person name="Zhang A."/>
            <person name="Wang J."/>
        </authorList>
    </citation>
    <scope>NUCLEOTIDE SEQUENCE</scope>
    <source>
        <strain evidence="2">cv. G1812</strain>
    </source>
</reference>
<dbReference type="AlphaFoldDB" id="A0A8R7UYH1"/>
<dbReference type="Proteomes" id="UP000015106">
    <property type="component" value="Chromosome 7"/>
</dbReference>
<name>A0A8R7UYH1_TRIUA</name>